<evidence type="ECO:0000313" key="17">
    <source>
        <dbReference type="EMBL" id="GMK54171.1"/>
    </source>
</evidence>
<dbReference type="GO" id="GO:0005788">
    <property type="term" value="C:endoplasmic reticulum lumen"/>
    <property type="evidence" value="ECO:0007669"/>
    <property type="project" value="UniProtKB-SubCell"/>
</dbReference>
<dbReference type="FunFam" id="3.40.30.10:FF:000017">
    <property type="entry name" value="Protein disulfide-isomerase A4"/>
    <property type="match status" value="1"/>
</dbReference>
<feature type="disulfide bond" description="Redox-active" evidence="12">
    <location>
        <begin position="385"/>
        <end position="388"/>
    </location>
</feature>
<dbReference type="SUPFAM" id="SSF52833">
    <property type="entry name" value="Thioredoxin-like"/>
    <property type="match status" value="4"/>
</dbReference>
<proteinExistence type="inferred from homology"/>
<dbReference type="InterPro" id="IPR005792">
    <property type="entry name" value="Prot_disulphide_isomerase"/>
</dbReference>
<dbReference type="CDD" id="cd02995">
    <property type="entry name" value="PDI_a_PDI_a'_C"/>
    <property type="match status" value="1"/>
</dbReference>
<accession>A0AAD3Y8H8</accession>
<gene>
    <name evidence="17" type="primary">PDI1</name>
    <name evidence="17" type="ORF">CspeluHIS016_0107570</name>
</gene>
<dbReference type="InterPro" id="IPR005788">
    <property type="entry name" value="PDI_thioredoxin-like_dom"/>
</dbReference>
<feature type="compositionally biased region" description="Basic and acidic residues" evidence="15">
    <location>
        <begin position="466"/>
        <end position="477"/>
    </location>
</feature>
<dbReference type="GO" id="GO:0034976">
    <property type="term" value="P:response to endoplasmic reticulum stress"/>
    <property type="evidence" value="ECO:0007669"/>
    <property type="project" value="TreeGrafter"/>
</dbReference>
<comment type="catalytic activity">
    <reaction evidence="1 14">
        <text>Catalyzes the rearrangement of -S-S- bonds in proteins.</text>
        <dbReference type="EC" id="5.3.4.1"/>
    </reaction>
</comment>
<dbReference type="InterPro" id="IPR036249">
    <property type="entry name" value="Thioredoxin-like_sf"/>
</dbReference>
<evidence type="ECO:0000313" key="18">
    <source>
        <dbReference type="Proteomes" id="UP001222932"/>
    </source>
</evidence>
<evidence type="ECO:0000256" key="8">
    <source>
        <dbReference type="ARBA" id="ARBA00022824"/>
    </source>
</evidence>
<keyword evidence="11 12" id="KW-0676">Redox-active center</keyword>
<organism evidence="17 18">
    <name type="scientific">Cutaneotrichosporon spelunceum</name>
    <dbReference type="NCBI Taxonomy" id="1672016"/>
    <lineage>
        <taxon>Eukaryota</taxon>
        <taxon>Fungi</taxon>
        <taxon>Dikarya</taxon>
        <taxon>Basidiomycota</taxon>
        <taxon>Agaricomycotina</taxon>
        <taxon>Tremellomycetes</taxon>
        <taxon>Trichosporonales</taxon>
        <taxon>Trichosporonaceae</taxon>
        <taxon>Cutaneotrichosporon</taxon>
    </lineage>
</organism>
<evidence type="ECO:0000256" key="11">
    <source>
        <dbReference type="ARBA" id="ARBA00023284"/>
    </source>
</evidence>
<dbReference type="CDD" id="cd02961">
    <property type="entry name" value="PDI_a_family"/>
    <property type="match status" value="1"/>
</dbReference>
<dbReference type="Pfam" id="PF00085">
    <property type="entry name" value="Thioredoxin"/>
    <property type="match status" value="2"/>
</dbReference>
<comment type="caution">
    <text evidence="17">The sequence shown here is derived from an EMBL/GenBank/DDBJ whole genome shotgun (WGS) entry which is preliminary data.</text>
</comment>
<evidence type="ECO:0000256" key="14">
    <source>
        <dbReference type="RuleBase" id="RU361130"/>
    </source>
</evidence>
<dbReference type="EC" id="5.3.4.1" evidence="5 14"/>
<dbReference type="InterPro" id="IPR013766">
    <property type="entry name" value="Thioredoxin_domain"/>
</dbReference>
<dbReference type="CDD" id="cd02981">
    <property type="entry name" value="PDI_b_family"/>
    <property type="match status" value="1"/>
</dbReference>
<keyword evidence="6 14" id="KW-0732">Signal</keyword>
<dbReference type="Gene3D" id="3.40.30.10">
    <property type="entry name" value="Glutaredoxin"/>
    <property type="match status" value="4"/>
</dbReference>
<reference evidence="17" key="1">
    <citation type="journal article" date="2023" name="BMC Genomics">
        <title>Chromosome-level genome assemblies of Cutaneotrichosporon spp. (Trichosporonales, Basidiomycota) reveal imbalanced evolution between nucleotide sequences and chromosome synteny.</title>
        <authorList>
            <person name="Kobayashi Y."/>
            <person name="Kayamori A."/>
            <person name="Aoki K."/>
            <person name="Shiwa Y."/>
            <person name="Matsutani M."/>
            <person name="Fujita N."/>
            <person name="Sugita T."/>
            <person name="Iwasaki W."/>
            <person name="Tanaka N."/>
            <person name="Takashima M."/>
        </authorList>
    </citation>
    <scope>NUCLEOTIDE SEQUENCE</scope>
    <source>
        <strain evidence="17">HIS016</strain>
    </source>
</reference>
<dbReference type="NCBIfam" id="TIGR01130">
    <property type="entry name" value="ER_PDI_fam"/>
    <property type="match status" value="1"/>
</dbReference>
<feature type="chain" id="PRO_5041781948" description="Protein disulfide-isomerase" evidence="14">
    <location>
        <begin position="19"/>
        <end position="490"/>
    </location>
</feature>
<dbReference type="PROSITE" id="PS00194">
    <property type="entry name" value="THIOREDOXIN_1"/>
    <property type="match status" value="2"/>
</dbReference>
<feature type="region of interest" description="Disordered" evidence="15">
    <location>
        <begin position="466"/>
        <end position="490"/>
    </location>
</feature>
<keyword evidence="9 12" id="KW-1015">Disulfide bond</keyword>
<evidence type="ECO:0000256" key="6">
    <source>
        <dbReference type="ARBA" id="ARBA00022729"/>
    </source>
</evidence>
<dbReference type="PRINTS" id="PR00421">
    <property type="entry name" value="THIOREDOXIN"/>
</dbReference>
<dbReference type="NCBIfam" id="TIGR01126">
    <property type="entry name" value="pdi_dom"/>
    <property type="match status" value="1"/>
</dbReference>
<protein>
    <recommendedName>
        <fullName evidence="5 14">Protein disulfide-isomerase</fullName>
        <ecNumber evidence="5 14">5.3.4.1</ecNumber>
    </recommendedName>
</protein>
<dbReference type="Proteomes" id="UP001222932">
    <property type="component" value="Unassembled WGS sequence"/>
</dbReference>
<feature type="domain" description="Thioredoxin" evidence="16">
    <location>
        <begin position="335"/>
        <end position="464"/>
    </location>
</feature>
<evidence type="ECO:0000256" key="3">
    <source>
        <dbReference type="ARBA" id="ARBA00004319"/>
    </source>
</evidence>
<evidence type="ECO:0000259" key="16">
    <source>
        <dbReference type="PROSITE" id="PS51352"/>
    </source>
</evidence>
<evidence type="ECO:0000256" key="7">
    <source>
        <dbReference type="ARBA" id="ARBA00022737"/>
    </source>
</evidence>
<evidence type="ECO:0000256" key="10">
    <source>
        <dbReference type="ARBA" id="ARBA00023235"/>
    </source>
</evidence>
<evidence type="ECO:0000256" key="15">
    <source>
        <dbReference type="SAM" id="MobiDB-lite"/>
    </source>
</evidence>
<dbReference type="CDD" id="cd02982">
    <property type="entry name" value="PDI_b'_family"/>
    <property type="match status" value="1"/>
</dbReference>
<evidence type="ECO:0000256" key="13">
    <source>
        <dbReference type="RuleBase" id="RU004208"/>
    </source>
</evidence>
<evidence type="ECO:0000256" key="5">
    <source>
        <dbReference type="ARBA" id="ARBA00012723"/>
    </source>
</evidence>
<dbReference type="PANTHER" id="PTHR18929:SF132">
    <property type="entry name" value="PROTEIN DISULFIDE-ISOMERASE A3"/>
    <property type="match status" value="1"/>
</dbReference>
<keyword evidence="18" id="KW-1185">Reference proteome</keyword>
<evidence type="ECO:0000256" key="12">
    <source>
        <dbReference type="PIRSR" id="PIRSR605792-51"/>
    </source>
</evidence>
<comment type="similarity">
    <text evidence="4 13">Belongs to the protein disulfide isomerase family.</text>
</comment>
<feature type="domain" description="Thioredoxin" evidence="16">
    <location>
        <begin position="1"/>
        <end position="124"/>
    </location>
</feature>
<dbReference type="PANTHER" id="PTHR18929">
    <property type="entry name" value="PROTEIN DISULFIDE ISOMERASE"/>
    <property type="match status" value="1"/>
</dbReference>
<dbReference type="GO" id="GO:0003756">
    <property type="term" value="F:protein disulfide isomerase activity"/>
    <property type="evidence" value="ECO:0007669"/>
    <property type="project" value="UniProtKB-EC"/>
</dbReference>
<feature type="signal peptide" evidence="14">
    <location>
        <begin position="1"/>
        <end position="18"/>
    </location>
</feature>
<name>A0AAD3Y8H8_9TREE</name>
<sequence length="490" mass="54881">MRLSALVALLPAIAGVLASDVLDLNKETFKTEVYDEDLTLVEFFAPWCGHCKNLAPHYEEAATTLKGENIKLAKVDCTKEEAVCKEYDIQGYPTLKVFRKGEPTNYNGPREADGIVAYMRKQALPAVSVLTTDNHDEFTTKDNVVVIAYGDDAHPVPESFAQFADVARESYLFGKVEGSSLPELPEGTKLPALVLYKKFDEGKVVYQDDFAKDNLGDIMGWVNAEATPLFDEIGPKNFAKYAEAGLPLGFIFMDPKDEATRDQIRKDSGDLFKENRGKINFVWIDGVKFGEYGKSLGVKPEEQPGFVIQNLKEQTKYLLTDNFNAKSLSKFVKKFAAGEVAPYIKSQPIPESQDGPVYKLTSLGWDQLFDQTDKDIFVEFYAPWCGHCQRLAPVWDTLGESYKDSNVIIAQMDATENDLPADLPFRVEGFPTLKFRAAGSDEFVEYEGDRSLESLTEFIDTNGKAAKVEKVEQKEEKKEEEEASSKRDEL</sequence>
<dbReference type="PROSITE" id="PS51352">
    <property type="entry name" value="THIOREDOXIN_2"/>
    <property type="match status" value="2"/>
</dbReference>
<dbReference type="GO" id="GO:0006457">
    <property type="term" value="P:protein folding"/>
    <property type="evidence" value="ECO:0007669"/>
    <property type="project" value="TreeGrafter"/>
</dbReference>
<evidence type="ECO:0000256" key="4">
    <source>
        <dbReference type="ARBA" id="ARBA00006347"/>
    </source>
</evidence>
<keyword evidence="7" id="KW-0677">Repeat</keyword>
<keyword evidence="8" id="KW-0256">Endoplasmic reticulum</keyword>
<dbReference type="InterPro" id="IPR017937">
    <property type="entry name" value="Thioredoxin_CS"/>
</dbReference>
<reference evidence="17" key="2">
    <citation type="submission" date="2023-06" db="EMBL/GenBank/DDBJ databases">
        <authorList>
            <person name="Kobayashi Y."/>
            <person name="Kayamori A."/>
            <person name="Aoki K."/>
            <person name="Shiwa Y."/>
            <person name="Fujita N."/>
            <person name="Sugita T."/>
            <person name="Iwasaki W."/>
            <person name="Tanaka N."/>
            <person name="Takashima M."/>
        </authorList>
    </citation>
    <scope>NUCLEOTIDE SEQUENCE</scope>
    <source>
        <strain evidence="17">HIS016</strain>
    </source>
</reference>
<evidence type="ECO:0000256" key="2">
    <source>
        <dbReference type="ARBA" id="ARBA00002692"/>
    </source>
</evidence>
<dbReference type="EMBL" id="BTCM01000001">
    <property type="protein sequence ID" value="GMK54171.1"/>
    <property type="molecule type" value="Genomic_DNA"/>
</dbReference>
<keyword evidence="10 14" id="KW-0413">Isomerase</keyword>
<dbReference type="Pfam" id="PF13848">
    <property type="entry name" value="Thioredoxin_6"/>
    <property type="match status" value="1"/>
</dbReference>
<dbReference type="AlphaFoldDB" id="A0AAD3Y8H8"/>
<comment type="subcellular location">
    <subcellularLocation>
        <location evidence="3">Endoplasmic reticulum lumen</location>
    </subcellularLocation>
</comment>
<comment type="function">
    <text evidence="2">Participates in the folding of proteins containing disulfide bonds, may be involved in glycosylation, prolyl hydroxylation and triglyceride transfer.</text>
</comment>
<evidence type="ECO:0000256" key="9">
    <source>
        <dbReference type="ARBA" id="ARBA00023157"/>
    </source>
</evidence>
<feature type="disulfide bond" description="Redox-active" evidence="12">
    <location>
        <begin position="48"/>
        <end position="51"/>
    </location>
</feature>
<evidence type="ECO:0000256" key="1">
    <source>
        <dbReference type="ARBA" id="ARBA00001182"/>
    </source>
</evidence>